<dbReference type="PANTHER" id="PTHR43828:SF5">
    <property type="entry name" value="TRANSCRIPTIONAL REPRESSOR XBP1"/>
    <property type="match status" value="1"/>
</dbReference>
<dbReference type="Gene3D" id="3.10.260.10">
    <property type="entry name" value="Transcription regulator HTH, APSES-type DNA-binding domain"/>
    <property type="match status" value="1"/>
</dbReference>
<dbReference type="KEGG" id="aluc:AKAW2_51687A"/>
<dbReference type="RefSeq" id="XP_041545108.1">
    <property type="nucleotide sequence ID" value="XM_041691643.1"/>
</dbReference>
<dbReference type="AlphaFoldDB" id="A0A7R8A0N8"/>
<feature type="compositionally biased region" description="Polar residues" evidence="1">
    <location>
        <begin position="52"/>
        <end position="64"/>
    </location>
</feature>
<dbReference type="Proteomes" id="UP000661280">
    <property type="component" value="Chromosome 5"/>
</dbReference>
<keyword evidence="4" id="KW-1185">Reference proteome</keyword>
<dbReference type="InterPro" id="IPR036887">
    <property type="entry name" value="HTH_APSES_sf"/>
</dbReference>
<dbReference type="GO" id="GO:0030907">
    <property type="term" value="C:MBF transcription complex"/>
    <property type="evidence" value="ECO:0007669"/>
    <property type="project" value="TreeGrafter"/>
</dbReference>
<feature type="region of interest" description="Disordered" evidence="1">
    <location>
        <begin position="52"/>
        <end position="77"/>
    </location>
</feature>
<gene>
    <name evidence="3" type="ORF">AKAW2_51687A</name>
</gene>
<evidence type="ECO:0000256" key="1">
    <source>
        <dbReference type="SAM" id="MobiDB-lite"/>
    </source>
</evidence>
<proteinExistence type="predicted"/>
<dbReference type="GO" id="GO:0003677">
    <property type="term" value="F:DNA binding"/>
    <property type="evidence" value="ECO:0007669"/>
    <property type="project" value="InterPro"/>
</dbReference>
<evidence type="ECO:0000259" key="2">
    <source>
        <dbReference type="PROSITE" id="PS51299"/>
    </source>
</evidence>
<name>A0A7R8A0N8_ASPKA</name>
<sequence length="452" mass="51230">MSIANDFDAHPSHFYRATHSICLIVCLTRLIALMTSINSLLNPDTSCPSLNRGSIQRGVSLQTPRSERTKVPKDQPSFRRGKIQGEVRYRVHDERDEELKKIHLKHKLYPMGNIADFPDRIPYTSTKRSFKERTGRERFEVFHYTFELPDSPKKWVITWDYNVGLVLTTALFKCNGHPKTAPAKVLKMNPGLSEITYSITGGALVGQGYWMPFRAAKALAATFCWNIRFLLTPMFGLDFPAQCIPPNDARFNNMIIDPEIVRQATEDVAYYRSLEPLVPRRGGHQNAQELDRDQQCKTRDASPCQQTCPNVPLHDTYCVSPTSSSQNTYMLANTPYITDESISPHAVFERGMREDFRSETSSQLTFYGSSLSSNHLSDDDHKRDSQVDPQESYYSSDLSSADVILAAEMVDACFWQPTDTCEPEAPLEGSRTAIAAHALMDLRNSGFRYKML</sequence>
<dbReference type="GO" id="GO:0033309">
    <property type="term" value="C:SBF transcription complex"/>
    <property type="evidence" value="ECO:0007669"/>
    <property type="project" value="TreeGrafter"/>
</dbReference>
<reference evidence="3" key="1">
    <citation type="submission" date="2021-01" db="EMBL/GenBank/DDBJ databases">
        <authorList>
            <consortium name="Aspergillus luchuensis mut. kawachii IFO 4304 genome sequencing consortium"/>
            <person name="Kazuki M."/>
            <person name="Futagami T."/>
        </authorList>
    </citation>
    <scope>NUCLEOTIDE SEQUENCE</scope>
    <source>
        <strain evidence="3">IFO 4308</strain>
    </source>
</reference>
<dbReference type="GO" id="GO:0000981">
    <property type="term" value="F:DNA-binding transcription factor activity, RNA polymerase II-specific"/>
    <property type="evidence" value="ECO:0007669"/>
    <property type="project" value="UniProtKB-ARBA"/>
</dbReference>
<evidence type="ECO:0000313" key="3">
    <source>
        <dbReference type="EMBL" id="BCS01346.1"/>
    </source>
</evidence>
<protein>
    <recommendedName>
        <fullName evidence="2">HTH APSES-type domain-containing protein</fullName>
    </recommendedName>
</protein>
<feature type="compositionally biased region" description="Basic and acidic residues" evidence="1">
    <location>
        <begin position="65"/>
        <end position="77"/>
    </location>
</feature>
<evidence type="ECO:0000313" key="4">
    <source>
        <dbReference type="Proteomes" id="UP000661280"/>
    </source>
</evidence>
<feature type="region of interest" description="Disordered" evidence="1">
    <location>
        <begin position="372"/>
        <end position="393"/>
    </location>
</feature>
<dbReference type="SUPFAM" id="SSF54616">
    <property type="entry name" value="DNA-binding domain of Mlu1-box binding protein MBP1"/>
    <property type="match status" value="1"/>
</dbReference>
<dbReference type="EMBL" id="AP024429">
    <property type="protein sequence ID" value="BCS01346.1"/>
    <property type="molecule type" value="Genomic_DNA"/>
</dbReference>
<accession>A0A7R8A0N8</accession>
<dbReference type="PROSITE" id="PS51299">
    <property type="entry name" value="HTH_APSES"/>
    <property type="match status" value="1"/>
</dbReference>
<organism evidence="3 4">
    <name type="scientific">Aspergillus kawachii</name>
    <name type="common">White koji mold</name>
    <name type="synonym">Aspergillus awamori var. kawachi</name>
    <dbReference type="NCBI Taxonomy" id="1069201"/>
    <lineage>
        <taxon>Eukaryota</taxon>
        <taxon>Fungi</taxon>
        <taxon>Dikarya</taxon>
        <taxon>Ascomycota</taxon>
        <taxon>Pezizomycotina</taxon>
        <taxon>Eurotiomycetes</taxon>
        <taxon>Eurotiomycetidae</taxon>
        <taxon>Eurotiales</taxon>
        <taxon>Aspergillaceae</taxon>
        <taxon>Aspergillus</taxon>
        <taxon>Aspergillus subgen. Circumdati</taxon>
    </lineage>
</organism>
<dbReference type="PANTHER" id="PTHR43828">
    <property type="entry name" value="ASPARAGINASE"/>
    <property type="match status" value="1"/>
</dbReference>
<feature type="domain" description="HTH APSES-type" evidence="2">
    <location>
        <begin position="128"/>
        <end position="246"/>
    </location>
</feature>
<dbReference type="InterPro" id="IPR003163">
    <property type="entry name" value="Tscrpt_reg_HTH_APSES-type"/>
</dbReference>
<dbReference type="GeneID" id="64962667"/>
<dbReference type="InterPro" id="IPR051642">
    <property type="entry name" value="SWI6-like"/>
</dbReference>
<dbReference type="OrthoDB" id="5562739at2759"/>
<feature type="compositionally biased region" description="Basic and acidic residues" evidence="1">
    <location>
        <begin position="376"/>
        <end position="386"/>
    </location>
</feature>
<reference evidence="3" key="2">
    <citation type="submission" date="2021-02" db="EMBL/GenBank/DDBJ databases">
        <title>Aspergillus luchuensis mut. kawachii IFO 4304 genome sequence.</title>
        <authorList>
            <person name="Mori K."/>
            <person name="Kadooka C."/>
            <person name="Goto M."/>
            <person name="Futagami T."/>
        </authorList>
    </citation>
    <scope>NUCLEOTIDE SEQUENCE</scope>
    <source>
        <strain evidence="3">IFO 4308</strain>
    </source>
</reference>